<evidence type="ECO:0000256" key="1">
    <source>
        <dbReference type="SAM" id="MobiDB-lite"/>
    </source>
</evidence>
<dbReference type="AlphaFoldDB" id="A0AAW2M127"/>
<dbReference type="EMBL" id="JACGWJ010000023">
    <property type="protein sequence ID" value="KAL0325124.1"/>
    <property type="molecule type" value="Genomic_DNA"/>
</dbReference>
<feature type="compositionally biased region" description="Polar residues" evidence="1">
    <location>
        <begin position="47"/>
        <end position="66"/>
    </location>
</feature>
<name>A0AAW2M127_SESRA</name>
<feature type="region of interest" description="Disordered" evidence="1">
    <location>
        <begin position="47"/>
        <end position="67"/>
    </location>
</feature>
<feature type="compositionally biased region" description="Polar residues" evidence="1">
    <location>
        <begin position="18"/>
        <end position="32"/>
    </location>
</feature>
<feature type="region of interest" description="Disordered" evidence="1">
    <location>
        <begin position="1"/>
        <end position="32"/>
    </location>
</feature>
<protein>
    <submittedName>
        <fullName evidence="2">Uncharacterized protein</fullName>
    </submittedName>
</protein>
<organism evidence="2">
    <name type="scientific">Sesamum radiatum</name>
    <name type="common">Black benniseed</name>
    <dbReference type="NCBI Taxonomy" id="300843"/>
    <lineage>
        <taxon>Eukaryota</taxon>
        <taxon>Viridiplantae</taxon>
        <taxon>Streptophyta</taxon>
        <taxon>Embryophyta</taxon>
        <taxon>Tracheophyta</taxon>
        <taxon>Spermatophyta</taxon>
        <taxon>Magnoliopsida</taxon>
        <taxon>eudicotyledons</taxon>
        <taxon>Gunneridae</taxon>
        <taxon>Pentapetalae</taxon>
        <taxon>asterids</taxon>
        <taxon>lamiids</taxon>
        <taxon>Lamiales</taxon>
        <taxon>Pedaliaceae</taxon>
        <taxon>Sesamum</taxon>
    </lineage>
</organism>
<gene>
    <name evidence="2" type="ORF">Sradi_5081700</name>
</gene>
<sequence>MGSSTRDLAHTSRRPTFASRSSLQSHDNQPTSCRCASVFGNFPPATTINPITPSPSHTVPPDTSQLEETRTPMPLALDTDLKLVSIPLTSNISLDCPNPQIPTIVPTLNIHIPYLPPDPNNRLYPFNAYCPTKPISSGLMQTVSKKQHLVDENFDEDFVTQGPSKLCRTAVPLLEVVKC</sequence>
<comment type="caution">
    <text evidence="2">The sequence shown here is derived from an EMBL/GenBank/DDBJ whole genome shotgun (WGS) entry which is preliminary data.</text>
</comment>
<evidence type="ECO:0000313" key="2">
    <source>
        <dbReference type="EMBL" id="KAL0325124.1"/>
    </source>
</evidence>
<reference evidence="2" key="2">
    <citation type="journal article" date="2024" name="Plant">
        <title>Genomic evolution and insights into agronomic trait innovations of Sesamum species.</title>
        <authorList>
            <person name="Miao H."/>
            <person name="Wang L."/>
            <person name="Qu L."/>
            <person name="Liu H."/>
            <person name="Sun Y."/>
            <person name="Le M."/>
            <person name="Wang Q."/>
            <person name="Wei S."/>
            <person name="Zheng Y."/>
            <person name="Lin W."/>
            <person name="Duan Y."/>
            <person name="Cao H."/>
            <person name="Xiong S."/>
            <person name="Wang X."/>
            <person name="Wei L."/>
            <person name="Li C."/>
            <person name="Ma Q."/>
            <person name="Ju M."/>
            <person name="Zhao R."/>
            <person name="Li G."/>
            <person name="Mu C."/>
            <person name="Tian Q."/>
            <person name="Mei H."/>
            <person name="Zhang T."/>
            <person name="Gao T."/>
            <person name="Zhang H."/>
        </authorList>
    </citation>
    <scope>NUCLEOTIDE SEQUENCE</scope>
    <source>
        <strain evidence="2">G02</strain>
    </source>
</reference>
<proteinExistence type="predicted"/>
<reference evidence="2" key="1">
    <citation type="submission" date="2020-06" db="EMBL/GenBank/DDBJ databases">
        <authorList>
            <person name="Li T."/>
            <person name="Hu X."/>
            <person name="Zhang T."/>
            <person name="Song X."/>
            <person name="Zhang H."/>
            <person name="Dai N."/>
            <person name="Sheng W."/>
            <person name="Hou X."/>
            <person name="Wei L."/>
        </authorList>
    </citation>
    <scope>NUCLEOTIDE SEQUENCE</scope>
    <source>
        <strain evidence="2">G02</strain>
        <tissue evidence="2">Leaf</tissue>
    </source>
</reference>
<accession>A0AAW2M127</accession>